<gene>
    <name evidence="1" type="ORF">METZ01_LOCUS220782</name>
</gene>
<organism evidence="1">
    <name type="scientific">marine metagenome</name>
    <dbReference type="NCBI Taxonomy" id="408172"/>
    <lineage>
        <taxon>unclassified sequences</taxon>
        <taxon>metagenomes</taxon>
        <taxon>ecological metagenomes</taxon>
    </lineage>
</organism>
<protein>
    <submittedName>
        <fullName evidence="1">Uncharacterized protein</fullName>
    </submittedName>
</protein>
<dbReference type="Gene3D" id="3.10.129.10">
    <property type="entry name" value="Hotdog Thioesterase"/>
    <property type="match status" value="1"/>
</dbReference>
<dbReference type="SUPFAM" id="SSF54637">
    <property type="entry name" value="Thioesterase/thiol ester dehydrase-isomerase"/>
    <property type="match status" value="1"/>
</dbReference>
<dbReference type="InterPro" id="IPR029069">
    <property type="entry name" value="HotDog_dom_sf"/>
</dbReference>
<sequence length="52" mass="5346">MLSPMSTPDPAVDPGPYFDDLTVGQVLEPAPAVTIDEGEAAVYQAICGDPLA</sequence>
<dbReference type="AlphaFoldDB" id="A0A382FXZ2"/>
<evidence type="ECO:0000313" key="1">
    <source>
        <dbReference type="EMBL" id="SVB67928.1"/>
    </source>
</evidence>
<accession>A0A382FXZ2</accession>
<proteinExistence type="predicted"/>
<reference evidence="1" key="1">
    <citation type="submission" date="2018-05" db="EMBL/GenBank/DDBJ databases">
        <authorList>
            <person name="Lanie J.A."/>
            <person name="Ng W.-L."/>
            <person name="Kazmierczak K.M."/>
            <person name="Andrzejewski T.M."/>
            <person name="Davidsen T.M."/>
            <person name="Wayne K.J."/>
            <person name="Tettelin H."/>
            <person name="Glass J.I."/>
            <person name="Rusch D."/>
            <person name="Podicherti R."/>
            <person name="Tsui H.-C.T."/>
            <person name="Winkler M.E."/>
        </authorList>
    </citation>
    <scope>NUCLEOTIDE SEQUENCE</scope>
</reference>
<name>A0A382FXZ2_9ZZZZ</name>
<dbReference type="EMBL" id="UINC01052512">
    <property type="protein sequence ID" value="SVB67928.1"/>
    <property type="molecule type" value="Genomic_DNA"/>
</dbReference>
<feature type="non-terminal residue" evidence="1">
    <location>
        <position position="52"/>
    </location>
</feature>